<gene>
    <name evidence="3" type="ORF">KCG35_19575</name>
</gene>
<dbReference type="RefSeq" id="WP_215821560.1">
    <property type="nucleotide sequence ID" value="NZ_JAGSOY010000070.1"/>
</dbReference>
<dbReference type="Proteomes" id="UP000690515">
    <property type="component" value="Unassembled WGS sequence"/>
</dbReference>
<reference evidence="3 4" key="1">
    <citation type="submission" date="2021-04" db="EMBL/GenBank/DDBJ databases">
        <authorList>
            <person name="Pira H."/>
            <person name="Risdian C."/>
            <person name="Wink J."/>
        </authorList>
    </citation>
    <scope>NUCLEOTIDE SEQUENCE [LARGE SCALE GENOMIC DNA]</scope>
    <source>
        <strain evidence="3 4">WH53</strain>
    </source>
</reference>
<keyword evidence="2" id="KW-0732">Signal</keyword>
<feature type="region of interest" description="Disordered" evidence="1">
    <location>
        <begin position="60"/>
        <end position="80"/>
    </location>
</feature>
<evidence type="ECO:0000313" key="3">
    <source>
        <dbReference type="EMBL" id="MBU2713272.1"/>
    </source>
</evidence>
<comment type="caution">
    <text evidence="3">The sequence shown here is derived from an EMBL/GenBank/DDBJ whole genome shotgun (WGS) entry which is preliminary data.</text>
</comment>
<evidence type="ECO:0000256" key="2">
    <source>
        <dbReference type="SAM" id="SignalP"/>
    </source>
</evidence>
<evidence type="ECO:0000313" key="4">
    <source>
        <dbReference type="Proteomes" id="UP000690515"/>
    </source>
</evidence>
<dbReference type="PROSITE" id="PS51257">
    <property type="entry name" value="PROKAR_LIPOPROTEIN"/>
    <property type="match status" value="1"/>
</dbReference>
<feature type="signal peptide" evidence="2">
    <location>
        <begin position="1"/>
        <end position="21"/>
    </location>
</feature>
<proteinExistence type="predicted"/>
<name>A0ABS5ZGT0_9GAMM</name>
<evidence type="ECO:0000256" key="1">
    <source>
        <dbReference type="SAM" id="MobiDB-lite"/>
    </source>
</evidence>
<evidence type="ECO:0008006" key="5">
    <source>
        <dbReference type="Google" id="ProtNLM"/>
    </source>
</evidence>
<organism evidence="3 4">
    <name type="scientific">Zooshikella harenae</name>
    <dbReference type="NCBI Taxonomy" id="2827238"/>
    <lineage>
        <taxon>Bacteria</taxon>
        <taxon>Pseudomonadati</taxon>
        <taxon>Pseudomonadota</taxon>
        <taxon>Gammaproteobacteria</taxon>
        <taxon>Oceanospirillales</taxon>
        <taxon>Zooshikellaceae</taxon>
        <taxon>Zooshikella</taxon>
    </lineage>
</organism>
<sequence>MKMTKLTLGLVSATLLSGCFSNPSKPSTNDTNLAPLEKCTQLLPAGEKYKLFLEATIDTQHQQGQSKPKTTGDFSISNLDPNKQTEAEMQQVIPFTNCVGKLIKTEFESTPES</sequence>
<accession>A0ABS5ZGT0</accession>
<protein>
    <recommendedName>
        <fullName evidence="5">Lipoprotein</fullName>
    </recommendedName>
</protein>
<keyword evidence="4" id="KW-1185">Reference proteome</keyword>
<dbReference type="EMBL" id="JAGSOY010000070">
    <property type="protein sequence ID" value="MBU2713272.1"/>
    <property type="molecule type" value="Genomic_DNA"/>
</dbReference>
<feature type="chain" id="PRO_5046976910" description="Lipoprotein" evidence="2">
    <location>
        <begin position="22"/>
        <end position="113"/>
    </location>
</feature>